<dbReference type="PANTHER" id="PTHR39697">
    <property type="entry name" value="RICIN B LECTIN DOMAIN-CONTAINING PROTEIN-RELATED"/>
    <property type="match status" value="1"/>
</dbReference>
<dbReference type="GeneID" id="65094599"/>
<evidence type="ECO:0000256" key="1">
    <source>
        <dbReference type="SAM" id="MobiDB-lite"/>
    </source>
</evidence>
<reference evidence="3" key="1">
    <citation type="journal article" date="2016" name="Genome Biol. Evol.">
        <title>Comparative 'omics' of the Fusarium fujikuroi species complex highlights differences in genetic potential and metabolite synthesis.</title>
        <authorList>
            <person name="Niehaus E.-M."/>
            <person name="Muensterkoetter M."/>
            <person name="Proctor R.H."/>
            <person name="Brown D.W."/>
            <person name="Sharon A."/>
            <person name="Idan Y."/>
            <person name="Oren-Young L."/>
            <person name="Sieber C.M."/>
            <person name="Novak O."/>
            <person name="Pencik A."/>
            <person name="Tarkowska D."/>
            <person name="Hromadova K."/>
            <person name="Freeman S."/>
            <person name="Maymon M."/>
            <person name="Elazar M."/>
            <person name="Youssef S.A."/>
            <person name="El-Shabrawy E.S.M."/>
            <person name="Shalaby A.B.A."/>
            <person name="Houterman P."/>
            <person name="Brock N.L."/>
            <person name="Burkhardt I."/>
            <person name="Tsavkelova E.A."/>
            <person name="Dickschat J.S."/>
            <person name="Galuszka P."/>
            <person name="Gueldener U."/>
            <person name="Tudzynski B."/>
        </authorList>
    </citation>
    <scope>NUCLEOTIDE SEQUENCE [LARGE SCALE GENOMIC DNA]</scope>
    <source>
        <strain evidence="3">MRC7560</strain>
    </source>
</reference>
<organism evidence="2 3">
    <name type="scientific">Fusarium mangiferae</name>
    <name type="common">Mango malformation disease fungus</name>
    <dbReference type="NCBI Taxonomy" id="192010"/>
    <lineage>
        <taxon>Eukaryota</taxon>
        <taxon>Fungi</taxon>
        <taxon>Dikarya</taxon>
        <taxon>Ascomycota</taxon>
        <taxon>Pezizomycotina</taxon>
        <taxon>Sordariomycetes</taxon>
        <taxon>Hypocreomycetidae</taxon>
        <taxon>Hypocreales</taxon>
        <taxon>Nectriaceae</taxon>
        <taxon>Fusarium</taxon>
        <taxon>Fusarium fujikuroi species complex</taxon>
    </lineage>
</organism>
<name>A0A1L7UDM0_FUSMA</name>
<dbReference type="EMBL" id="FCQH01000019">
    <property type="protein sequence ID" value="CVL07262.1"/>
    <property type="molecule type" value="Genomic_DNA"/>
</dbReference>
<keyword evidence="3" id="KW-1185">Reference proteome</keyword>
<dbReference type="VEuPathDB" id="FungiDB:FMAN_15358"/>
<comment type="caution">
    <text evidence="2">The sequence shown here is derived from an EMBL/GenBank/DDBJ whole genome shotgun (WGS) entry which is preliminary data.</text>
</comment>
<dbReference type="PANTHER" id="PTHR39697:SF1">
    <property type="entry name" value="RICIN B LECTIN DOMAIN-CONTAINING PROTEIN"/>
    <property type="match status" value="1"/>
</dbReference>
<dbReference type="AlphaFoldDB" id="A0A1L7UDM0"/>
<feature type="region of interest" description="Disordered" evidence="1">
    <location>
        <begin position="1"/>
        <end position="34"/>
    </location>
</feature>
<dbReference type="RefSeq" id="XP_041690386.1">
    <property type="nucleotide sequence ID" value="XM_041824958.1"/>
</dbReference>
<proteinExistence type="predicted"/>
<protein>
    <submittedName>
        <fullName evidence="2">Uncharacterized protein</fullName>
    </submittedName>
</protein>
<gene>
    <name evidence="2" type="ORF">FMAN_15358</name>
</gene>
<feature type="compositionally biased region" description="Low complexity" evidence="1">
    <location>
        <begin position="1"/>
        <end position="12"/>
    </location>
</feature>
<dbReference type="Proteomes" id="UP000184255">
    <property type="component" value="Unassembled WGS sequence"/>
</dbReference>
<evidence type="ECO:0000313" key="3">
    <source>
        <dbReference type="Proteomes" id="UP000184255"/>
    </source>
</evidence>
<sequence length="195" mass="21990">MSSTVSSVGVMTPRTVSEADPGENWPDDSSGGIDTPIFTPASTDIGVASPGSLGLTRKSNPHHNGKYLIYDVARGRVLTCHNGHLRLEWMDLEKPQTYISEQAQWQCNERDGFRGFKNIAMGSFLGHDFWWDFYAKVYHHKGWEDFTLRHMEGGVYQIQALDFWKQRQVSAKEDGSGLFRDDDGGTLWEFIKVAG</sequence>
<evidence type="ECO:0000313" key="2">
    <source>
        <dbReference type="EMBL" id="CVL07262.1"/>
    </source>
</evidence>
<accession>A0A1L7UDM0</accession>